<dbReference type="Proteomes" id="UP000283295">
    <property type="component" value="Unassembled WGS sequence"/>
</dbReference>
<evidence type="ECO:0000313" key="2">
    <source>
        <dbReference type="EMBL" id="RGS43653.1"/>
    </source>
</evidence>
<protein>
    <submittedName>
        <fullName evidence="2">DJ-1 family protein</fullName>
    </submittedName>
</protein>
<reference evidence="2 3" key="1">
    <citation type="submission" date="2018-08" db="EMBL/GenBank/DDBJ databases">
        <title>A genome reference for cultivated species of the human gut microbiota.</title>
        <authorList>
            <person name="Zou Y."/>
            <person name="Xue W."/>
            <person name="Luo G."/>
        </authorList>
    </citation>
    <scope>NUCLEOTIDE SEQUENCE [LARGE SCALE GENOMIC DNA]</scope>
    <source>
        <strain evidence="2 3">AF22-21</strain>
    </source>
</reference>
<dbReference type="InterPro" id="IPR029062">
    <property type="entry name" value="Class_I_gatase-like"/>
</dbReference>
<dbReference type="GO" id="GO:0005737">
    <property type="term" value="C:cytoplasm"/>
    <property type="evidence" value="ECO:0007669"/>
    <property type="project" value="TreeGrafter"/>
</dbReference>
<name>A0A3R5WM98_9FIRM</name>
<dbReference type="EMBL" id="QRVK01000005">
    <property type="protein sequence ID" value="RGS43653.1"/>
    <property type="molecule type" value="Genomic_DNA"/>
</dbReference>
<accession>A0A3R5WM98</accession>
<dbReference type="Gene3D" id="3.40.50.880">
    <property type="match status" value="1"/>
</dbReference>
<evidence type="ECO:0000259" key="1">
    <source>
        <dbReference type="Pfam" id="PF01965"/>
    </source>
</evidence>
<gene>
    <name evidence="2" type="ORF">DWX94_03540</name>
</gene>
<comment type="caution">
    <text evidence="2">The sequence shown here is derived from an EMBL/GenBank/DDBJ whole genome shotgun (WGS) entry which is preliminary data.</text>
</comment>
<organism evidence="2 3">
    <name type="scientific">Coprococcus eutactus</name>
    <dbReference type="NCBI Taxonomy" id="33043"/>
    <lineage>
        <taxon>Bacteria</taxon>
        <taxon>Bacillati</taxon>
        <taxon>Bacillota</taxon>
        <taxon>Clostridia</taxon>
        <taxon>Lachnospirales</taxon>
        <taxon>Lachnospiraceae</taxon>
        <taxon>Coprococcus</taxon>
    </lineage>
</organism>
<dbReference type="PANTHER" id="PTHR48094">
    <property type="entry name" value="PROTEIN/NUCLEIC ACID DEGLYCASE DJ-1-RELATED"/>
    <property type="match status" value="1"/>
</dbReference>
<dbReference type="RefSeq" id="WP_022058761.1">
    <property type="nucleotide sequence ID" value="NZ_CABIWG010000006.1"/>
</dbReference>
<dbReference type="SUPFAM" id="SSF52317">
    <property type="entry name" value="Class I glutamine amidotransferase-like"/>
    <property type="match status" value="1"/>
</dbReference>
<dbReference type="NCBIfam" id="TIGR01383">
    <property type="entry name" value="not_thiJ"/>
    <property type="match status" value="1"/>
</dbReference>
<dbReference type="CDD" id="cd03135">
    <property type="entry name" value="GATase1_DJ-1"/>
    <property type="match status" value="1"/>
</dbReference>
<dbReference type="InterPro" id="IPR006287">
    <property type="entry name" value="DJ-1"/>
</dbReference>
<dbReference type="InterPro" id="IPR002818">
    <property type="entry name" value="DJ-1/PfpI"/>
</dbReference>
<proteinExistence type="predicted"/>
<dbReference type="AlphaFoldDB" id="A0A3R5WM98"/>
<sequence>MKARMLFATGYEEVEALTVVDILRRAGIECAMVAADDSEAVTGAHGICVSMDEKLSEISGECDIVILPGGIPGVPNLKANPKVEALVKKQNDRGAYVAAICAGPTALGAFGVLADKKATCYPGCEGQLMAKTHSTDSVVVDGNVITSRGVGTAIDFGLKIVEVMIDKTIADDLAEKIVYKR</sequence>
<dbReference type="InterPro" id="IPR050325">
    <property type="entry name" value="Prot/Nucl_acid_deglycase"/>
</dbReference>
<evidence type="ECO:0000313" key="3">
    <source>
        <dbReference type="Proteomes" id="UP000283295"/>
    </source>
</evidence>
<dbReference type="Pfam" id="PF01965">
    <property type="entry name" value="DJ-1_PfpI"/>
    <property type="match status" value="1"/>
</dbReference>
<feature type="domain" description="DJ-1/PfpI" evidence="1">
    <location>
        <begin position="1"/>
        <end position="162"/>
    </location>
</feature>
<dbReference type="OrthoDB" id="9800516at2"/>
<dbReference type="PANTHER" id="PTHR48094:SF12">
    <property type="entry name" value="PARKINSON DISEASE PROTEIN 7 HOMOLOG"/>
    <property type="match status" value="1"/>
</dbReference>